<organism evidence="7 8">
    <name type="scientific">Magallana gigas</name>
    <name type="common">Pacific oyster</name>
    <name type="synonym">Crassostrea gigas</name>
    <dbReference type="NCBI Taxonomy" id="29159"/>
    <lineage>
        <taxon>Eukaryota</taxon>
        <taxon>Metazoa</taxon>
        <taxon>Spiralia</taxon>
        <taxon>Lophotrochozoa</taxon>
        <taxon>Mollusca</taxon>
        <taxon>Bivalvia</taxon>
        <taxon>Autobranchia</taxon>
        <taxon>Pteriomorphia</taxon>
        <taxon>Ostreida</taxon>
        <taxon>Ostreoidea</taxon>
        <taxon>Ostreidae</taxon>
        <taxon>Magallana</taxon>
    </lineage>
</organism>
<feature type="domain" description="THD" evidence="6">
    <location>
        <begin position="593"/>
        <end position="731"/>
    </location>
</feature>
<dbReference type="GO" id="GO:0005164">
    <property type="term" value="F:tumor necrosis factor receptor binding"/>
    <property type="evidence" value="ECO:0007669"/>
    <property type="project" value="InterPro"/>
</dbReference>
<feature type="signal peptide" evidence="5">
    <location>
        <begin position="1"/>
        <end position="22"/>
    </location>
</feature>
<evidence type="ECO:0000256" key="4">
    <source>
        <dbReference type="ARBA" id="ARBA00023136"/>
    </source>
</evidence>
<dbReference type="GO" id="GO:0006955">
    <property type="term" value="P:immune response"/>
    <property type="evidence" value="ECO:0007669"/>
    <property type="project" value="InterPro"/>
</dbReference>
<dbReference type="SUPFAM" id="SSF49842">
    <property type="entry name" value="TNF-like"/>
    <property type="match status" value="1"/>
</dbReference>
<accession>A0A8W8IRB2</accession>
<keyword evidence="3" id="KW-0202">Cytokine</keyword>
<dbReference type="EnsemblMetazoa" id="G15090.1">
    <property type="protein sequence ID" value="G15090.1:cds"/>
    <property type="gene ID" value="G15090"/>
</dbReference>
<evidence type="ECO:0000313" key="7">
    <source>
        <dbReference type="EnsemblMetazoa" id="G15090.1:cds"/>
    </source>
</evidence>
<dbReference type="Gene3D" id="2.60.120.40">
    <property type="match status" value="1"/>
</dbReference>
<dbReference type="GO" id="GO:0005615">
    <property type="term" value="C:extracellular space"/>
    <property type="evidence" value="ECO:0007669"/>
    <property type="project" value="UniProtKB-KW"/>
</dbReference>
<dbReference type="GO" id="GO:0016020">
    <property type="term" value="C:membrane"/>
    <property type="evidence" value="ECO:0007669"/>
    <property type="project" value="UniProtKB-SubCell"/>
</dbReference>
<dbReference type="Proteomes" id="UP000005408">
    <property type="component" value="Unassembled WGS sequence"/>
</dbReference>
<evidence type="ECO:0000313" key="8">
    <source>
        <dbReference type="Proteomes" id="UP000005408"/>
    </source>
</evidence>
<evidence type="ECO:0000256" key="5">
    <source>
        <dbReference type="SAM" id="SignalP"/>
    </source>
</evidence>
<dbReference type="InterPro" id="IPR006052">
    <property type="entry name" value="TNF_dom"/>
</dbReference>
<dbReference type="PANTHER" id="PTHR11471">
    <property type="entry name" value="TUMOR NECROSIS FACTOR FAMILY MEMBER"/>
    <property type="match status" value="1"/>
</dbReference>
<evidence type="ECO:0000256" key="3">
    <source>
        <dbReference type="ARBA" id="ARBA00022514"/>
    </source>
</evidence>
<comment type="similarity">
    <text evidence="2">Belongs to the tumor necrosis factor family.</text>
</comment>
<dbReference type="SMART" id="SM00207">
    <property type="entry name" value="TNF"/>
    <property type="match status" value="1"/>
</dbReference>
<keyword evidence="4" id="KW-0472">Membrane</keyword>
<feature type="chain" id="PRO_5036476896" description="THD domain-containing protein" evidence="5">
    <location>
        <begin position="23"/>
        <end position="733"/>
    </location>
</feature>
<dbReference type="AlphaFoldDB" id="A0A8W8IRB2"/>
<dbReference type="GO" id="GO:0005125">
    <property type="term" value="F:cytokine activity"/>
    <property type="evidence" value="ECO:0007669"/>
    <property type="project" value="UniProtKB-KW"/>
</dbReference>
<evidence type="ECO:0000259" key="6">
    <source>
        <dbReference type="PROSITE" id="PS50049"/>
    </source>
</evidence>
<evidence type="ECO:0000256" key="1">
    <source>
        <dbReference type="ARBA" id="ARBA00004370"/>
    </source>
</evidence>
<keyword evidence="5" id="KW-0732">Signal</keyword>
<dbReference type="Pfam" id="PF00229">
    <property type="entry name" value="TNF"/>
    <property type="match status" value="1"/>
</dbReference>
<sequence length="733" mass="83401">MIDVDQILIVLLCASSSGLAMSEGLSTTPPTACNSSVVMACEWGKPGIHYERSLDPCNYYEYWGNCLKFLEANCRGDSYYEERVYSHQFDGVYYCPWQFPGDQPVPGCDKRKMLQCKIKVGEEKNKHGAGDCPYRERYKVCLESFRDTCSDYHLYHRELSSWKYMTHLDCPHLLGCNITLYKSCWDKMELGKLNIYDISSFKNLCGKNLNETMTCLLDQRDRCQYSSDSALGDTKWEFQMTLYSCYGVPECNLAMLHQCAIDHYSENLWMMTVPTPQQAKAVCRNYKSYMRCVAPYKESCIQNKERLQDIGPESLSSVVERMETLYQYVSLLCEDHYEDIIQYGAGCFDTSLTSTGLFSCESDRHPIKDYAPDQIRCISLQNQTSCIRNILSGMGSCVEKSVEVAITIATSFENFLLALHHRFTCEGFLPVKLSTRAPSTTSTTTGRPIRDDVGSSITSSFFSQSPTPASQNDVSKSTHVRCGYWMPVLVLLWWRNNHDTSVNDGALHGERCYSFGSEVNLSKDSVCVSCDHLGDDVRAEDTLYDVIVSSKCGNRLCCYRDRDIWSLTHTVLEIPDQRSTEGGDLTWWYNRPDAAHLFLDHSLSPPQWSPNNVPGVSFTNLPIRNNRISIQKEGLYFVYAVFSLDFSNFGPGIPQVYHNITSQHPLLKRTGPELHFMNKYGGFTKSGQNYHSSFLSGILHLRRGVEIATQISLHSMIDITKYSNYFGVFKLNK</sequence>
<dbReference type="InterPro" id="IPR008983">
    <property type="entry name" value="Tumour_necrosis_fac-like_dom"/>
</dbReference>
<comment type="subcellular location">
    <subcellularLocation>
        <location evidence="1">Membrane</location>
    </subcellularLocation>
</comment>
<dbReference type="PROSITE" id="PS50049">
    <property type="entry name" value="THD_2"/>
    <property type="match status" value="1"/>
</dbReference>
<protein>
    <recommendedName>
        <fullName evidence="6">THD domain-containing protein</fullName>
    </recommendedName>
</protein>
<keyword evidence="8" id="KW-1185">Reference proteome</keyword>
<reference evidence="7" key="1">
    <citation type="submission" date="2022-08" db="UniProtKB">
        <authorList>
            <consortium name="EnsemblMetazoa"/>
        </authorList>
    </citation>
    <scope>IDENTIFICATION</scope>
    <source>
        <strain evidence="7">05x7-T-G4-1.051#20</strain>
    </source>
</reference>
<evidence type="ECO:0000256" key="2">
    <source>
        <dbReference type="ARBA" id="ARBA00008670"/>
    </source>
</evidence>
<proteinExistence type="inferred from homology"/>
<name>A0A8W8IRB2_MAGGI</name>
<dbReference type="PANTHER" id="PTHR11471:SF13">
    <property type="entry name" value="TNF FAMILY PROFILE DOMAIN-CONTAINING PROTEIN"/>
    <property type="match status" value="1"/>
</dbReference>